<sequence length="289" mass="32307">MGEPFVAEHGDYQVKYRMLGPLRIDFCGQSAVPSAPKLRMLLTLLLFNANRPIATPVLLKELWGENPPASAMNTLQTYVFQLRKWLADSCGSTPDEVGRDLLVTDVDGYALRVRRGELDVHLFEEQALEGSRTLAAGEHAAAASLLRVALELWRGPIVTDFQPERGIQAHITRLEERHLYVLEQRIEADLNLNLHQELVSELASLVVEHRLHETLHAKLMIALHRSGRTSGALDVFRRLREEMVDQLGIEPSFRLQALHRAILSGTRLLDWAPGRGGVRSVLDLIAASG</sequence>
<dbReference type="Gene3D" id="1.25.40.10">
    <property type="entry name" value="Tetratricopeptide repeat domain"/>
    <property type="match status" value="1"/>
</dbReference>
<evidence type="ECO:0000256" key="1">
    <source>
        <dbReference type="ARBA" id="ARBA00005820"/>
    </source>
</evidence>
<dbReference type="PANTHER" id="PTHR35807">
    <property type="entry name" value="TRANSCRIPTIONAL REGULATOR REDD-RELATED"/>
    <property type="match status" value="1"/>
</dbReference>
<reference evidence="7 8" key="1">
    <citation type="submission" date="2018-09" db="EMBL/GenBank/DDBJ databases">
        <title>YIM PH 21725 draft genome.</title>
        <authorList>
            <person name="Miao C."/>
        </authorList>
    </citation>
    <scope>NUCLEOTIDE SEQUENCE [LARGE SCALE GENOMIC DNA]</scope>
    <source>
        <strain evidence="8">YIM PH21725</strain>
    </source>
</reference>
<dbReference type="CDD" id="cd15831">
    <property type="entry name" value="BTAD"/>
    <property type="match status" value="1"/>
</dbReference>
<keyword evidence="8" id="KW-1185">Reference proteome</keyword>
<evidence type="ECO:0000313" key="8">
    <source>
        <dbReference type="Proteomes" id="UP000285112"/>
    </source>
</evidence>
<dbReference type="SMART" id="SM01043">
    <property type="entry name" value="BTAD"/>
    <property type="match status" value="1"/>
</dbReference>
<dbReference type="InterPro" id="IPR005158">
    <property type="entry name" value="BTAD"/>
</dbReference>
<dbReference type="EMBL" id="QZFV01000107">
    <property type="protein sequence ID" value="RJQ81699.1"/>
    <property type="molecule type" value="Genomic_DNA"/>
</dbReference>
<keyword evidence="4" id="KW-0804">Transcription</keyword>
<dbReference type="InterPro" id="IPR036388">
    <property type="entry name" value="WH-like_DNA-bd_sf"/>
</dbReference>
<feature type="domain" description="OmpR/PhoB-type" evidence="6">
    <location>
        <begin position="4"/>
        <end position="113"/>
    </location>
</feature>
<evidence type="ECO:0000256" key="2">
    <source>
        <dbReference type="ARBA" id="ARBA00023015"/>
    </source>
</evidence>
<keyword evidence="2" id="KW-0805">Transcription regulation</keyword>
<dbReference type="Pfam" id="PF00486">
    <property type="entry name" value="Trans_reg_C"/>
    <property type="match status" value="1"/>
</dbReference>
<accession>A0A419HX91</accession>
<dbReference type="SUPFAM" id="SSF46894">
    <property type="entry name" value="C-terminal effector domain of the bipartite response regulators"/>
    <property type="match status" value="1"/>
</dbReference>
<dbReference type="GO" id="GO:0003677">
    <property type="term" value="F:DNA binding"/>
    <property type="evidence" value="ECO:0007669"/>
    <property type="project" value="UniProtKB-UniRule"/>
</dbReference>
<dbReference type="Gene3D" id="1.10.10.10">
    <property type="entry name" value="Winged helix-like DNA-binding domain superfamily/Winged helix DNA-binding domain"/>
    <property type="match status" value="1"/>
</dbReference>
<evidence type="ECO:0000259" key="6">
    <source>
        <dbReference type="PROSITE" id="PS51755"/>
    </source>
</evidence>
<dbReference type="SUPFAM" id="SSF48452">
    <property type="entry name" value="TPR-like"/>
    <property type="match status" value="1"/>
</dbReference>
<evidence type="ECO:0000256" key="5">
    <source>
        <dbReference type="PROSITE-ProRule" id="PRU01091"/>
    </source>
</evidence>
<proteinExistence type="inferred from homology"/>
<name>A0A419HX91_9PSEU</name>
<dbReference type="GO" id="GO:0000160">
    <property type="term" value="P:phosphorelay signal transduction system"/>
    <property type="evidence" value="ECO:0007669"/>
    <property type="project" value="InterPro"/>
</dbReference>
<feature type="DNA-binding region" description="OmpR/PhoB-type" evidence="5">
    <location>
        <begin position="4"/>
        <end position="113"/>
    </location>
</feature>
<comment type="caution">
    <text evidence="7">The sequence shown here is derived from an EMBL/GenBank/DDBJ whole genome shotgun (WGS) entry which is preliminary data.</text>
</comment>
<dbReference type="InterPro" id="IPR051677">
    <property type="entry name" value="AfsR-DnrI-RedD_regulator"/>
</dbReference>
<dbReference type="InterPro" id="IPR016032">
    <property type="entry name" value="Sig_transdc_resp-reg_C-effctor"/>
</dbReference>
<evidence type="ECO:0000313" key="7">
    <source>
        <dbReference type="EMBL" id="RJQ81699.1"/>
    </source>
</evidence>
<keyword evidence="3 5" id="KW-0238">DNA-binding</keyword>
<dbReference type="GO" id="GO:0006355">
    <property type="term" value="P:regulation of DNA-templated transcription"/>
    <property type="evidence" value="ECO:0007669"/>
    <property type="project" value="InterPro"/>
</dbReference>
<evidence type="ECO:0000256" key="3">
    <source>
        <dbReference type="ARBA" id="ARBA00023125"/>
    </source>
</evidence>
<dbReference type="Pfam" id="PF03704">
    <property type="entry name" value="BTAD"/>
    <property type="match status" value="1"/>
</dbReference>
<dbReference type="Proteomes" id="UP000285112">
    <property type="component" value="Unassembled WGS sequence"/>
</dbReference>
<dbReference type="InterPro" id="IPR001867">
    <property type="entry name" value="OmpR/PhoB-type_DNA-bd"/>
</dbReference>
<evidence type="ECO:0000256" key="4">
    <source>
        <dbReference type="ARBA" id="ARBA00023163"/>
    </source>
</evidence>
<comment type="similarity">
    <text evidence="1">Belongs to the AfsR/DnrI/RedD regulatory family.</text>
</comment>
<gene>
    <name evidence="7" type="ORF">D5S19_23055</name>
</gene>
<protein>
    <recommendedName>
        <fullName evidence="6">OmpR/PhoB-type domain-containing protein</fullName>
    </recommendedName>
</protein>
<dbReference type="PROSITE" id="PS51755">
    <property type="entry name" value="OMPR_PHOB"/>
    <property type="match status" value="1"/>
</dbReference>
<organism evidence="7 8">
    <name type="scientific">Amycolatopsis panacis</name>
    <dbReference type="NCBI Taxonomy" id="2340917"/>
    <lineage>
        <taxon>Bacteria</taxon>
        <taxon>Bacillati</taxon>
        <taxon>Actinomycetota</taxon>
        <taxon>Actinomycetes</taxon>
        <taxon>Pseudonocardiales</taxon>
        <taxon>Pseudonocardiaceae</taxon>
        <taxon>Amycolatopsis</taxon>
    </lineage>
</organism>
<dbReference type="InterPro" id="IPR011990">
    <property type="entry name" value="TPR-like_helical_dom_sf"/>
</dbReference>
<dbReference type="AlphaFoldDB" id="A0A419HX91"/>
<dbReference type="PANTHER" id="PTHR35807:SF1">
    <property type="entry name" value="TRANSCRIPTIONAL REGULATOR REDD"/>
    <property type="match status" value="1"/>
</dbReference>